<evidence type="ECO:0000313" key="4">
    <source>
        <dbReference type="Proteomes" id="UP000030708"/>
    </source>
</evidence>
<reference evidence="3 4" key="1">
    <citation type="submission" date="2013-02" db="EMBL/GenBank/DDBJ databases">
        <title>The Genome Annotation of Plasmodium falciparum Tanzania (2000708).</title>
        <authorList>
            <consortium name="The Broad Institute Genome Sequencing Platform"/>
            <consortium name="The Broad Institute Genome Sequencing Center for Infectious Disease"/>
            <person name="Neafsey D."/>
            <person name="Hoffman S."/>
            <person name="Volkman S."/>
            <person name="Rosenthal P."/>
            <person name="Walker B."/>
            <person name="Young S.K."/>
            <person name="Zeng Q."/>
            <person name="Gargeya S."/>
            <person name="Fitzgerald M."/>
            <person name="Haas B."/>
            <person name="Abouelleil A."/>
            <person name="Allen A.W."/>
            <person name="Alvarado L."/>
            <person name="Arachchi H.M."/>
            <person name="Berlin A.M."/>
            <person name="Chapman S.B."/>
            <person name="Gainer-Dewar J."/>
            <person name="Goldberg J."/>
            <person name="Griggs A."/>
            <person name="Gujja S."/>
            <person name="Hansen M."/>
            <person name="Howarth C."/>
            <person name="Imamovic A."/>
            <person name="Ireland A."/>
            <person name="Larimer J."/>
            <person name="McCowan C."/>
            <person name="Murphy C."/>
            <person name="Pearson M."/>
            <person name="Poon T.W."/>
            <person name="Priest M."/>
            <person name="Roberts A."/>
            <person name="Saif S."/>
            <person name="Shea T."/>
            <person name="Sisk P."/>
            <person name="Sykes S."/>
            <person name="Wortman J."/>
            <person name="Nusbaum C."/>
            <person name="Birren B."/>
        </authorList>
    </citation>
    <scope>NUCLEOTIDE SEQUENCE [LARGE SCALE GENOMIC DNA]</scope>
    <source>
        <strain evidence="4">Tanzania (2000708)</strain>
    </source>
</reference>
<feature type="transmembrane region" description="Helical" evidence="2">
    <location>
        <begin position="262"/>
        <end position="284"/>
    </location>
</feature>
<keyword evidence="2" id="KW-0812">Transmembrane</keyword>
<dbReference type="Pfam" id="PF02009">
    <property type="entry name" value="RIFIN"/>
    <property type="match status" value="1"/>
</dbReference>
<proteinExistence type="predicted"/>
<keyword evidence="2" id="KW-1133">Transmembrane helix</keyword>
<keyword evidence="2" id="KW-0472">Membrane</keyword>
<dbReference type="NCBIfam" id="TIGR01477">
    <property type="entry name" value="RIFIN"/>
    <property type="match status" value="1"/>
</dbReference>
<reference evidence="3 4" key="2">
    <citation type="submission" date="2013-02" db="EMBL/GenBank/DDBJ databases">
        <title>The Genome Sequence of Plasmodium falciparum Tanzania (2000708).</title>
        <authorList>
            <consortium name="The Broad Institute Genome Sequencing Platform"/>
            <consortium name="The Broad Institute Genome Sequencing Center for Infectious Disease"/>
            <person name="Neafsey D."/>
            <person name="Cheeseman I."/>
            <person name="Volkman S."/>
            <person name="Adams J."/>
            <person name="Walker B."/>
            <person name="Young S.K."/>
            <person name="Zeng Q."/>
            <person name="Gargeya S."/>
            <person name="Fitzgerald M."/>
            <person name="Haas B."/>
            <person name="Abouelleil A."/>
            <person name="Alvarado L."/>
            <person name="Arachchi H.M."/>
            <person name="Berlin A.M."/>
            <person name="Chapman S.B."/>
            <person name="Dewar J."/>
            <person name="Goldberg J."/>
            <person name="Griggs A."/>
            <person name="Gujja S."/>
            <person name="Hansen M."/>
            <person name="Howarth C."/>
            <person name="Imamovic A."/>
            <person name="Larimer J."/>
            <person name="McCowan C."/>
            <person name="Murphy C."/>
            <person name="Neiman D."/>
            <person name="Pearson M."/>
            <person name="Priest M."/>
            <person name="Roberts A."/>
            <person name="Saif S."/>
            <person name="Shea T."/>
            <person name="Sisk P."/>
            <person name="Sykes S."/>
            <person name="Wortman J."/>
            <person name="Nusbaum C."/>
            <person name="Birren B."/>
        </authorList>
    </citation>
    <scope>NUCLEOTIDE SEQUENCE [LARGE SCALE GENOMIC DNA]</scope>
    <source>
        <strain evidence="4">Tanzania (2000708)</strain>
    </source>
</reference>
<dbReference type="InterPro" id="IPR006373">
    <property type="entry name" value="VSA_Rifin"/>
</dbReference>
<gene>
    <name evidence="3" type="ORF">PFTANZ_05796</name>
</gene>
<sequence>MNVNYTFVYKANNNKNKPSITQRHTPRYTSRLLSECDIQTSIYDNDAEMKSVKETFDRQTSQRFEEYEERMKGKRQKRKEERDKDIQQIILKDKIEKSLSERVEKGCLKCGCGLGGVAAGVGIFGAIAVNEWTKAAMLVAAQKGIEVGMAKAIEKLGEIYGLIEFSYLPWAAEINGTNFLEQNSLVAIVNGVYNKCTDVEAAKGSLFCQAMEGLNKESGVIPVKVISEEAAKAARAARDAAKTTEAAQIELANATSTHLYSAIGYSVFAILIIVLVMVIIYLILRYRRKKKMNKKLQYTKLLNQ</sequence>
<name>A0A024VZ07_PLAFA</name>
<feature type="region of interest" description="Disordered" evidence="1">
    <location>
        <begin position="64"/>
        <end position="83"/>
    </location>
</feature>
<evidence type="ECO:0000256" key="2">
    <source>
        <dbReference type="SAM" id="Phobius"/>
    </source>
</evidence>
<evidence type="ECO:0008006" key="5">
    <source>
        <dbReference type="Google" id="ProtNLM"/>
    </source>
</evidence>
<organism evidence="3 4">
    <name type="scientific">Plasmodium falciparum Tanzania</name>
    <name type="common">2000708</name>
    <dbReference type="NCBI Taxonomy" id="1036725"/>
    <lineage>
        <taxon>Eukaryota</taxon>
        <taxon>Sar</taxon>
        <taxon>Alveolata</taxon>
        <taxon>Apicomplexa</taxon>
        <taxon>Aconoidasida</taxon>
        <taxon>Haemosporida</taxon>
        <taxon>Plasmodiidae</taxon>
        <taxon>Plasmodium</taxon>
        <taxon>Plasmodium (Laverania)</taxon>
    </lineage>
</organism>
<protein>
    <recommendedName>
        <fullName evidence="5">Surface antigen</fullName>
    </recommendedName>
</protein>
<dbReference type="AlphaFoldDB" id="A0A024VZ07"/>
<dbReference type="EMBL" id="KI926577">
    <property type="protein sequence ID" value="ETW33485.1"/>
    <property type="molecule type" value="Genomic_DNA"/>
</dbReference>
<evidence type="ECO:0000313" key="3">
    <source>
        <dbReference type="EMBL" id="ETW33485.1"/>
    </source>
</evidence>
<accession>A0A024VZ07</accession>
<evidence type="ECO:0000256" key="1">
    <source>
        <dbReference type="SAM" id="MobiDB-lite"/>
    </source>
</evidence>
<dbReference type="Proteomes" id="UP000030708">
    <property type="component" value="Unassembled WGS sequence"/>
</dbReference>